<sequence>MQLAEFIRKSFFDATGQPDGKLLTIAAVACVVVATYPVGWIFKVWPPEYIHSPTLLFLAAGLGIDAYVTRAKIQADAPPPPPPPAPQVEVENAENITLPQP</sequence>
<dbReference type="RefSeq" id="WP_157569519.1">
    <property type="nucleotide sequence ID" value="NZ_WQKZ01000008.1"/>
</dbReference>
<evidence type="ECO:0000256" key="1">
    <source>
        <dbReference type="SAM" id="MobiDB-lite"/>
    </source>
</evidence>
<dbReference type="AlphaFoldDB" id="A0A7K1TLC1"/>
<keyword evidence="4" id="KW-1185">Reference proteome</keyword>
<protein>
    <submittedName>
        <fullName evidence="3">Uncharacterized protein</fullName>
    </submittedName>
</protein>
<reference evidence="3 4" key="1">
    <citation type="submission" date="2019-12" db="EMBL/GenBank/DDBJ databases">
        <title>Hymenobacter sp. HMF4947 Genome sequencing and assembly.</title>
        <authorList>
            <person name="Kang H."/>
            <person name="Cha I."/>
            <person name="Kim H."/>
            <person name="Joh K."/>
        </authorList>
    </citation>
    <scope>NUCLEOTIDE SEQUENCE [LARGE SCALE GENOMIC DNA]</scope>
    <source>
        <strain evidence="3 4">HMF4947</strain>
    </source>
</reference>
<feature type="compositionally biased region" description="Pro residues" evidence="1">
    <location>
        <begin position="77"/>
        <end position="86"/>
    </location>
</feature>
<dbReference type="Proteomes" id="UP000441336">
    <property type="component" value="Unassembled WGS sequence"/>
</dbReference>
<name>A0A7K1TLC1_9BACT</name>
<evidence type="ECO:0000256" key="2">
    <source>
        <dbReference type="SAM" id="Phobius"/>
    </source>
</evidence>
<evidence type="ECO:0000313" key="3">
    <source>
        <dbReference type="EMBL" id="MVN78911.1"/>
    </source>
</evidence>
<organism evidence="3 4">
    <name type="scientific">Hymenobacter ginkgonis</name>
    <dbReference type="NCBI Taxonomy" id="2682976"/>
    <lineage>
        <taxon>Bacteria</taxon>
        <taxon>Pseudomonadati</taxon>
        <taxon>Bacteroidota</taxon>
        <taxon>Cytophagia</taxon>
        <taxon>Cytophagales</taxon>
        <taxon>Hymenobacteraceae</taxon>
        <taxon>Hymenobacter</taxon>
    </lineage>
</organism>
<keyword evidence="2" id="KW-0472">Membrane</keyword>
<dbReference type="EMBL" id="WQKZ01000008">
    <property type="protein sequence ID" value="MVN78911.1"/>
    <property type="molecule type" value="Genomic_DNA"/>
</dbReference>
<feature type="region of interest" description="Disordered" evidence="1">
    <location>
        <begin position="74"/>
        <end position="101"/>
    </location>
</feature>
<comment type="caution">
    <text evidence="3">The sequence shown here is derived from an EMBL/GenBank/DDBJ whole genome shotgun (WGS) entry which is preliminary data.</text>
</comment>
<evidence type="ECO:0000313" key="4">
    <source>
        <dbReference type="Proteomes" id="UP000441336"/>
    </source>
</evidence>
<proteinExistence type="predicted"/>
<gene>
    <name evidence="3" type="ORF">GO988_21490</name>
</gene>
<accession>A0A7K1TLC1</accession>
<keyword evidence="2" id="KW-0812">Transmembrane</keyword>
<keyword evidence="2" id="KW-1133">Transmembrane helix</keyword>
<feature type="transmembrane region" description="Helical" evidence="2">
    <location>
        <begin position="21"/>
        <end position="43"/>
    </location>
</feature>